<evidence type="ECO:0000313" key="1">
    <source>
        <dbReference type="EMBL" id="QLH77690.1"/>
    </source>
</evidence>
<dbReference type="AlphaFoldDB" id="A0A7D5T4F4"/>
<proteinExistence type="predicted"/>
<keyword evidence="2" id="KW-1185">Reference proteome</keyword>
<dbReference type="EMBL" id="CP058910">
    <property type="protein sequence ID" value="QLH77690.1"/>
    <property type="molecule type" value="Genomic_DNA"/>
</dbReference>
<organism evidence="1 2">
    <name type="scientific">Halosimplex rubrum</name>
    <dbReference type="NCBI Taxonomy" id="869889"/>
    <lineage>
        <taxon>Archaea</taxon>
        <taxon>Methanobacteriati</taxon>
        <taxon>Methanobacteriota</taxon>
        <taxon>Stenosarchaea group</taxon>
        <taxon>Halobacteria</taxon>
        <taxon>Halobacteriales</taxon>
        <taxon>Haloarculaceae</taxon>
        <taxon>Halosimplex</taxon>
    </lineage>
</organism>
<sequence length="82" mass="9480">MPDDLDLRVYRRAPDRYVLWSTRVSDALLDDASREELVEWYLYRRPDGTRAEIEALVDAADERAATDASDTYEESPDWLAGN</sequence>
<accession>A0A7D5T4F4</accession>
<name>A0A7D5T4F4_9EURY</name>
<protein>
    <submittedName>
        <fullName evidence="1">Uncharacterized protein</fullName>
    </submittedName>
</protein>
<gene>
    <name evidence="1" type="ORF">HZS55_10415</name>
</gene>
<dbReference type="KEGG" id="hrr:HZS55_10415"/>
<dbReference type="GeneID" id="56078280"/>
<dbReference type="Proteomes" id="UP000509667">
    <property type="component" value="Chromosome"/>
</dbReference>
<reference evidence="1 2" key="1">
    <citation type="submission" date="2020-07" db="EMBL/GenBank/DDBJ databases">
        <title>Halosimplex pelagicum sp. nov. and Halosimplex rubrum sp. nov., isolated from salted brown alga Laminaria, and emended description of the genus Halosimplex.</title>
        <authorList>
            <person name="Cui H."/>
        </authorList>
    </citation>
    <scope>NUCLEOTIDE SEQUENCE [LARGE SCALE GENOMIC DNA]</scope>
    <source>
        <strain evidence="1 2">R27</strain>
    </source>
</reference>
<evidence type="ECO:0000313" key="2">
    <source>
        <dbReference type="Proteomes" id="UP000509667"/>
    </source>
</evidence>
<dbReference type="OrthoDB" id="229941at2157"/>
<dbReference type="RefSeq" id="WP_179911611.1">
    <property type="nucleotide sequence ID" value="NZ_CP058910.1"/>
</dbReference>